<dbReference type="Proteomes" id="UP000198403">
    <property type="component" value="Unassembled WGS sequence"/>
</dbReference>
<keyword evidence="3" id="KW-0645">Protease</keyword>
<gene>
    <name evidence="3" type="ORF">SAMN06272737_101317</name>
</gene>
<reference evidence="3 4" key="1">
    <citation type="submission" date="2017-06" db="EMBL/GenBank/DDBJ databases">
        <authorList>
            <person name="Kim H.J."/>
            <person name="Triplett B.A."/>
        </authorList>
    </citation>
    <scope>NUCLEOTIDE SEQUENCE [LARGE SCALE GENOMIC DNA]</scope>
    <source>
        <strain evidence="3 4">DSM 44272</strain>
    </source>
</reference>
<name>A0A238USN9_9ACTN</name>
<protein>
    <submittedName>
        <fullName evidence="3">CAAX protease self-immunity</fullName>
    </submittedName>
</protein>
<dbReference type="InterPro" id="IPR015837">
    <property type="entry name" value="UCP026622_CAAX_protease"/>
</dbReference>
<evidence type="ECO:0000259" key="2">
    <source>
        <dbReference type="Pfam" id="PF02517"/>
    </source>
</evidence>
<keyword evidence="4" id="KW-1185">Reference proteome</keyword>
<keyword evidence="1" id="KW-0812">Transmembrane</keyword>
<dbReference type="GO" id="GO:0006508">
    <property type="term" value="P:proteolysis"/>
    <property type="evidence" value="ECO:0007669"/>
    <property type="project" value="UniProtKB-KW"/>
</dbReference>
<evidence type="ECO:0000313" key="3">
    <source>
        <dbReference type="EMBL" id="SNR25058.1"/>
    </source>
</evidence>
<dbReference type="InterPro" id="IPR003675">
    <property type="entry name" value="Rce1/LyrA-like_dom"/>
</dbReference>
<evidence type="ECO:0000256" key="1">
    <source>
        <dbReference type="SAM" id="Phobius"/>
    </source>
</evidence>
<dbReference type="GO" id="GO:0080120">
    <property type="term" value="P:CAAX-box protein maturation"/>
    <property type="evidence" value="ECO:0007669"/>
    <property type="project" value="UniProtKB-ARBA"/>
</dbReference>
<dbReference type="RefSeq" id="WP_254920329.1">
    <property type="nucleotide sequence ID" value="NZ_FZNO01000001.1"/>
</dbReference>
<keyword evidence="1" id="KW-0472">Membrane</keyword>
<keyword evidence="3" id="KW-0378">Hydrolase</keyword>
<dbReference type="PIRSF" id="PIRSF026622">
    <property type="entry name" value="Proteas_026622"/>
    <property type="match status" value="1"/>
</dbReference>
<proteinExistence type="predicted"/>
<dbReference type="Pfam" id="PF02517">
    <property type="entry name" value="Rce1-like"/>
    <property type="match status" value="1"/>
</dbReference>
<dbReference type="GO" id="GO:0004175">
    <property type="term" value="F:endopeptidase activity"/>
    <property type="evidence" value="ECO:0007669"/>
    <property type="project" value="UniProtKB-ARBA"/>
</dbReference>
<accession>A0A238USN9</accession>
<feature type="domain" description="CAAX prenyl protease 2/Lysostaphin resistance protein A-like" evidence="2">
    <location>
        <begin position="117"/>
        <end position="220"/>
    </location>
</feature>
<dbReference type="AlphaFoldDB" id="A0A238USN9"/>
<feature type="transmembrane region" description="Helical" evidence="1">
    <location>
        <begin position="137"/>
        <end position="162"/>
    </location>
</feature>
<organism evidence="3 4">
    <name type="scientific">Blastococcus mobilis</name>
    <dbReference type="NCBI Taxonomy" id="1938746"/>
    <lineage>
        <taxon>Bacteria</taxon>
        <taxon>Bacillati</taxon>
        <taxon>Actinomycetota</taxon>
        <taxon>Actinomycetes</taxon>
        <taxon>Geodermatophilales</taxon>
        <taxon>Geodermatophilaceae</taxon>
        <taxon>Blastococcus</taxon>
    </lineage>
</organism>
<feature type="transmembrane region" description="Helical" evidence="1">
    <location>
        <begin position="182"/>
        <end position="201"/>
    </location>
</feature>
<dbReference type="EMBL" id="FZNO01000001">
    <property type="protein sequence ID" value="SNR25058.1"/>
    <property type="molecule type" value="Genomic_DNA"/>
</dbReference>
<feature type="transmembrane region" description="Helical" evidence="1">
    <location>
        <begin position="78"/>
        <end position="100"/>
    </location>
</feature>
<keyword evidence="1" id="KW-1133">Transmembrane helix</keyword>
<evidence type="ECO:0000313" key="4">
    <source>
        <dbReference type="Proteomes" id="UP000198403"/>
    </source>
</evidence>
<sequence length="233" mass="23217">MTRAARLRRWLPLAGTSAGLLAWSNLVVPTLPSAPGVRTAANVAAVSALVLAARAGGMSWTELGLGRPSWSSGARWGSAALAVAATGYGVLIAVPAWRLLLDDPRVGAMAVGDLALRALVLIPLGTVVSEEVAFRGVLLALAGRVLGPRSAVAVTAAVFGLWHASAARLPGSLGMSPRSGAAAVAGVVVATGVGGLLLGWLRQRSGSLLAPLGAHLGSNSLGLLAARVATGPV</sequence>